<protein>
    <submittedName>
        <fullName evidence="2">Uncharacterized protein</fullName>
    </submittedName>
</protein>
<feature type="transmembrane region" description="Helical" evidence="1">
    <location>
        <begin position="98"/>
        <end position="119"/>
    </location>
</feature>
<keyword evidence="1" id="KW-0812">Transmembrane</keyword>
<evidence type="ECO:0000313" key="2">
    <source>
        <dbReference type="EMBL" id="TYB49699.1"/>
    </source>
</evidence>
<gene>
    <name evidence="2" type="ORF">FXF69_11715</name>
</gene>
<comment type="caution">
    <text evidence="2">The sequence shown here is derived from an EMBL/GenBank/DDBJ whole genome shotgun (WGS) entry which is preliminary data.</text>
</comment>
<keyword evidence="1" id="KW-0472">Membrane</keyword>
<dbReference type="Proteomes" id="UP000323380">
    <property type="component" value="Unassembled WGS sequence"/>
</dbReference>
<evidence type="ECO:0000313" key="3">
    <source>
        <dbReference type="Proteomes" id="UP000323380"/>
    </source>
</evidence>
<keyword evidence="3" id="KW-1185">Reference proteome</keyword>
<dbReference type="EMBL" id="VSFG01000001">
    <property type="protein sequence ID" value="TYB49699.1"/>
    <property type="molecule type" value="Genomic_DNA"/>
</dbReference>
<sequence>MDTHTHHPPESAALGRVRAAARRRDCVRPGYGGRAAPATAAGRVLRALPHRWPTLLALVLTFDSWFDPGLPPALLLVALGAEYLVIGLARRQFADRRLLAAHLAGLACYAALAAAAITAGGRTEIALVAAGWLLHTAWDVVLHRADKVVWRAYAEACAVIDVVLGVTILFLL</sequence>
<feature type="transmembrane region" description="Helical" evidence="1">
    <location>
        <begin position="125"/>
        <end position="141"/>
    </location>
</feature>
<keyword evidence="1" id="KW-1133">Transmembrane helix</keyword>
<reference evidence="2 3" key="1">
    <citation type="submission" date="2019-08" db="EMBL/GenBank/DDBJ databases">
        <title>Actinomadura sp. nov. CYP1-5 isolated from mountain soil.</title>
        <authorList>
            <person name="Songsumanus A."/>
            <person name="Kuncharoen N."/>
            <person name="Kudo T."/>
            <person name="Yuki M."/>
            <person name="Igarashi Y."/>
            <person name="Tanasupawat S."/>
        </authorList>
    </citation>
    <scope>NUCLEOTIDE SEQUENCE [LARGE SCALE GENOMIC DNA]</scope>
    <source>
        <strain evidence="2 3">JCM 14158</strain>
    </source>
</reference>
<dbReference type="STRING" id="1220554.GCA_001552135_06566"/>
<feature type="transmembrane region" description="Helical" evidence="1">
    <location>
        <begin position="69"/>
        <end position="86"/>
    </location>
</feature>
<accession>A0A5D0P032</accession>
<organism evidence="2 3">
    <name type="scientific">Actinomadura chibensis</name>
    <dbReference type="NCBI Taxonomy" id="392828"/>
    <lineage>
        <taxon>Bacteria</taxon>
        <taxon>Bacillati</taxon>
        <taxon>Actinomycetota</taxon>
        <taxon>Actinomycetes</taxon>
        <taxon>Streptosporangiales</taxon>
        <taxon>Thermomonosporaceae</taxon>
        <taxon>Actinomadura</taxon>
    </lineage>
</organism>
<evidence type="ECO:0000256" key="1">
    <source>
        <dbReference type="SAM" id="Phobius"/>
    </source>
</evidence>
<proteinExistence type="predicted"/>
<name>A0A5D0P032_9ACTN</name>
<dbReference type="AlphaFoldDB" id="A0A5D0P032"/>
<dbReference type="Pfam" id="PF19473">
    <property type="entry name" value="DUF6010"/>
    <property type="match status" value="1"/>
</dbReference>
<dbReference type="InterPro" id="IPR046052">
    <property type="entry name" value="DUF6010"/>
</dbReference>
<dbReference type="RefSeq" id="WP_083981392.1">
    <property type="nucleotide sequence ID" value="NZ_VSFG01000001.1"/>
</dbReference>
<feature type="transmembrane region" description="Helical" evidence="1">
    <location>
        <begin position="153"/>
        <end position="171"/>
    </location>
</feature>